<evidence type="ECO:0000256" key="9">
    <source>
        <dbReference type="ARBA" id="ARBA00022840"/>
    </source>
</evidence>
<protein>
    <recommendedName>
        <fullName evidence="23">Dicer-like protein</fullName>
    </recommendedName>
</protein>
<dbReference type="SMART" id="SM00535">
    <property type="entry name" value="RIBOc"/>
    <property type="match status" value="2"/>
</dbReference>
<dbReference type="InterPro" id="IPR036389">
    <property type="entry name" value="RNase_III_sf"/>
</dbReference>
<evidence type="ECO:0000256" key="2">
    <source>
        <dbReference type="ARBA" id="ARBA00001946"/>
    </source>
</evidence>
<feature type="domain" description="Helicase ATP-binding" evidence="18">
    <location>
        <begin position="13"/>
        <end position="191"/>
    </location>
</feature>
<evidence type="ECO:0000256" key="16">
    <source>
        <dbReference type="SAM" id="Coils"/>
    </source>
</evidence>
<dbReference type="CDD" id="cd18034">
    <property type="entry name" value="DEXHc_dicer"/>
    <property type="match status" value="1"/>
</dbReference>
<dbReference type="GO" id="GO:0006309">
    <property type="term" value="P:apoptotic DNA fragmentation"/>
    <property type="evidence" value="ECO:0007669"/>
    <property type="project" value="TreeGrafter"/>
</dbReference>
<reference evidence="21 22" key="1">
    <citation type="submission" date="2020-08" db="EMBL/GenBank/DDBJ databases">
        <title>Aphidius gifuensis genome sequencing and assembly.</title>
        <authorList>
            <person name="Du Z."/>
        </authorList>
    </citation>
    <scope>NUCLEOTIDE SEQUENCE [LARGE SCALE GENOMIC DNA]</scope>
    <source>
        <strain evidence="21">YNYX2018</strain>
        <tissue evidence="21">Adults</tissue>
    </source>
</reference>
<dbReference type="OrthoDB" id="416741at2759"/>
<keyword evidence="10" id="KW-0460">Magnesium</keyword>
<evidence type="ECO:0000259" key="19">
    <source>
        <dbReference type="PROSITE" id="PS51194"/>
    </source>
</evidence>
<dbReference type="GO" id="GO:0005737">
    <property type="term" value="C:cytoplasm"/>
    <property type="evidence" value="ECO:0007669"/>
    <property type="project" value="TreeGrafter"/>
</dbReference>
<evidence type="ECO:0000256" key="4">
    <source>
        <dbReference type="ARBA" id="ARBA00022723"/>
    </source>
</evidence>
<evidence type="ECO:0000256" key="8">
    <source>
        <dbReference type="ARBA" id="ARBA00022806"/>
    </source>
</evidence>
<accession>A0A835CLD2</accession>
<dbReference type="SMART" id="SM00487">
    <property type="entry name" value="DEXDc"/>
    <property type="match status" value="1"/>
</dbReference>
<dbReference type="PROSITE" id="PS51192">
    <property type="entry name" value="HELICASE_ATP_BIND_1"/>
    <property type="match status" value="1"/>
</dbReference>
<dbReference type="FunFam" id="3.40.50.300:FF:000628">
    <property type="entry name" value="Endoribonuclease Dicer"/>
    <property type="match status" value="1"/>
</dbReference>
<evidence type="ECO:0008006" key="23">
    <source>
        <dbReference type="Google" id="ProtNLM"/>
    </source>
</evidence>
<dbReference type="GO" id="GO:0005524">
    <property type="term" value="F:ATP binding"/>
    <property type="evidence" value="ECO:0007669"/>
    <property type="project" value="UniProtKB-KW"/>
</dbReference>
<evidence type="ECO:0000256" key="12">
    <source>
        <dbReference type="ARBA" id="ARBA00023158"/>
    </source>
</evidence>
<keyword evidence="8" id="KW-0347">Helicase</keyword>
<dbReference type="Pfam" id="PF04851">
    <property type="entry name" value="ResIII"/>
    <property type="match status" value="1"/>
</dbReference>
<proteinExistence type="inferred from homology"/>
<dbReference type="PROSITE" id="PS51327">
    <property type="entry name" value="DICER_DSRBF"/>
    <property type="match status" value="1"/>
</dbReference>
<dbReference type="InterPro" id="IPR006935">
    <property type="entry name" value="Helicase/UvrB_N"/>
</dbReference>
<organism evidence="21 22">
    <name type="scientific">Aphidius gifuensis</name>
    <name type="common">Parasitoid wasp</name>
    <dbReference type="NCBI Taxonomy" id="684658"/>
    <lineage>
        <taxon>Eukaryota</taxon>
        <taxon>Metazoa</taxon>
        <taxon>Ecdysozoa</taxon>
        <taxon>Arthropoda</taxon>
        <taxon>Hexapoda</taxon>
        <taxon>Insecta</taxon>
        <taxon>Pterygota</taxon>
        <taxon>Neoptera</taxon>
        <taxon>Endopterygota</taxon>
        <taxon>Hymenoptera</taxon>
        <taxon>Apocrita</taxon>
        <taxon>Ichneumonoidea</taxon>
        <taxon>Braconidae</taxon>
        <taxon>Aphidiinae</taxon>
        <taxon>Aphidius</taxon>
    </lineage>
</organism>
<evidence type="ECO:0000256" key="11">
    <source>
        <dbReference type="ARBA" id="ARBA00022884"/>
    </source>
</evidence>
<keyword evidence="7" id="KW-0378">Hydrolase</keyword>
<dbReference type="Pfam" id="PF20931">
    <property type="entry name" value="Dicer_platform"/>
    <property type="match status" value="1"/>
</dbReference>
<dbReference type="Pfam" id="PF03368">
    <property type="entry name" value="Dicer_dimer"/>
    <property type="match status" value="1"/>
</dbReference>
<dbReference type="PROSITE" id="PS50142">
    <property type="entry name" value="RNASE_3_2"/>
    <property type="match status" value="2"/>
</dbReference>
<dbReference type="GO" id="GO:0004530">
    <property type="term" value="F:deoxyribonuclease I activity"/>
    <property type="evidence" value="ECO:0007669"/>
    <property type="project" value="TreeGrafter"/>
</dbReference>
<comment type="similarity">
    <text evidence="14 15">Belongs to the helicase family. Dicer subfamily.</text>
</comment>
<dbReference type="EMBL" id="JACMRX010000006">
    <property type="protein sequence ID" value="KAF7988127.1"/>
    <property type="molecule type" value="Genomic_DNA"/>
</dbReference>
<dbReference type="GO" id="GO:0003723">
    <property type="term" value="F:RNA binding"/>
    <property type="evidence" value="ECO:0007669"/>
    <property type="project" value="UniProtKB-UniRule"/>
</dbReference>
<dbReference type="Gene3D" id="1.10.1520.10">
    <property type="entry name" value="Ribonuclease III domain"/>
    <property type="match status" value="2"/>
</dbReference>
<comment type="caution">
    <text evidence="21">The sequence shown here is derived from an EMBL/GenBank/DDBJ whole genome shotgun (WGS) entry which is preliminary data.</text>
</comment>
<dbReference type="FunFam" id="1.10.1520.10:FF:000004">
    <property type="entry name" value="Endoribonuclease dicer-like 1"/>
    <property type="match status" value="1"/>
</dbReference>
<evidence type="ECO:0000256" key="3">
    <source>
        <dbReference type="ARBA" id="ARBA00022722"/>
    </source>
</evidence>
<dbReference type="GO" id="GO:0046872">
    <property type="term" value="F:metal ion binding"/>
    <property type="evidence" value="ECO:0007669"/>
    <property type="project" value="UniProtKB-KW"/>
</dbReference>
<dbReference type="PROSITE" id="PS51194">
    <property type="entry name" value="HELICASE_CTER"/>
    <property type="match status" value="1"/>
</dbReference>
<evidence type="ECO:0000256" key="14">
    <source>
        <dbReference type="ARBA" id="ARBA00035116"/>
    </source>
</evidence>
<keyword evidence="12" id="KW-0943">RNA-mediated gene silencing</keyword>
<dbReference type="GO" id="GO:0004525">
    <property type="term" value="F:ribonuclease III activity"/>
    <property type="evidence" value="ECO:0007669"/>
    <property type="project" value="InterPro"/>
</dbReference>
<dbReference type="Pfam" id="PF00271">
    <property type="entry name" value="Helicase_C"/>
    <property type="match status" value="1"/>
</dbReference>
<feature type="domain" description="RNase III" evidence="17">
    <location>
        <begin position="1217"/>
        <end position="1376"/>
    </location>
</feature>
<dbReference type="GO" id="GO:0003677">
    <property type="term" value="F:DNA binding"/>
    <property type="evidence" value="ECO:0007669"/>
    <property type="project" value="InterPro"/>
</dbReference>
<evidence type="ECO:0000259" key="20">
    <source>
        <dbReference type="PROSITE" id="PS51327"/>
    </source>
</evidence>
<dbReference type="PANTHER" id="PTHR14950">
    <property type="entry name" value="DICER-RELATED"/>
    <property type="match status" value="1"/>
</dbReference>
<dbReference type="InterPro" id="IPR000999">
    <property type="entry name" value="RNase_III_dom"/>
</dbReference>
<keyword evidence="11 15" id="KW-0694">RNA-binding</keyword>
<dbReference type="InterPro" id="IPR005034">
    <property type="entry name" value="Dicer_dimerisation"/>
</dbReference>
<dbReference type="InterPro" id="IPR048512">
    <property type="entry name" value="Dicer_platform"/>
</dbReference>
<dbReference type="InterPro" id="IPR027417">
    <property type="entry name" value="P-loop_NTPase"/>
</dbReference>
<evidence type="ECO:0000256" key="1">
    <source>
        <dbReference type="ARBA" id="ARBA00001936"/>
    </source>
</evidence>
<feature type="domain" description="Helicase C-terminal" evidence="19">
    <location>
        <begin position="364"/>
        <end position="534"/>
    </location>
</feature>
<dbReference type="Gene3D" id="3.30.160.380">
    <property type="entry name" value="Dicer dimerisation domain"/>
    <property type="match status" value="1"/>
</dbReference>
<evidence type="ECO:0000256" key="13">
    <source>
        <dbReference type="ARBA" id="ARBA00023211"/>
    </source>
</evidence>
<name>A0A835CLD2_APHGI</name>
<evidence type="ECO:0000256" key="5">
    <source>
        <dbReference type="ARBA" id="ARBA00022737"/>
    </source>
</evidence>
<evidence type="ECO:0000313" key="21">
    <source>
        <dbReference type="EMBL" id="KAF7988127.1"/>
    </source>
</evidence>
<keyword evidence="3" id="KW-0540">Nuclease</keyword>
<comment type="cofactor">
    <cofactor evidence="2">
        <name>Mg(2+)</name>
        <dbReference type="ChEBI" id="CHEBI:18420"/>
    </cofactor>
</comment>
<evidence type="ECO:0000259" key="17">
    <source>
        <dbReference type="PROSITE" id="PS50142"/>
    </source>
</evidence>
<evidence type="ECO:0000256" key="15">
    <source>
        <dbReference type="PROSITE-ProRule" id="PRU00657"/>
    </source>
</evidence>
<dbReference type="Gene3D" id="3.40.50.300">
    <property type="entry name" value="P-loop containing nucleotide triphosphate hydrolases"/>
    <property type="match status" value="2"/>
</dbReference>
<keyword evidence="6" id="KW-0547">Nucleotide-binding</keyword>
<evidence type="ECO:0000256" key="10">
    <source>
        <dbReference type="ARBA" id="ARBA00022842"/>
    </source>
</evidence>
<keyword evidence="5" id="KW-0677">Repeat</keyword>
<dbReference type="GO" id="GO:0031054">
    <property type="term" value="P:pre-miRNA processing"/>
    <property type="evidence" value="ECO:0007669"/>
    <property type="project" value="TreeGrafter"/>
</dbReference>
<evidence type="ECO:0000256" key="7">
    <source>
        <dbReference type="ARBA" id="ARBA00022801"/>
    </source>
</evidence>
<gene>
    <name evidence="21" type="ORF">HCN44_007621</name>
</gene>
<feature type="coiled-coil region" evidence="16">
    <location>
        <begin position="314"/>
        <end position="341"/>
    </location>
</feature>
<evidence type="ECO:0000259" key="18">
    <source>
        <dbReference type="PROSITE" id="PS51192"/>
    </source>
</evidence>
<dbReference type="CDD" id="cd00593">
    <property type="entry name" value="RIBOc"/>
    <property type="match status" value="2"/>
</dbReference>
<keyword evidence="9" id="KW-0067">ATP-binding</keyword>
<feature type="domain" description="Dicer dsRNA-binding fold" evidence="20">
    <location>
        <begin position="567"/>
        <end position="663"/>
    </location>
</feature>
<dbReference type="SUPFAM" id="SSF69065">
    <property type="entry name" value="RNase III domain-like"/>
    <property type="match status" value="2"/>
</dbReference>
<dbReference type="InterPro" id="IPR014001">
    <property type="entry name" value="Helicase_ATP-bd"/>
</dbReference>
<comment type="cofactor">
    <cofactor evidence="1">
        <name>Mn(2+)</name>
        <dbReference type="ChEBI" id="CHEBI:29035"/>
    </cofactor>
</comment>
<evidence type="ECO:0000313" key="22">
    <source>
        <dbReference type="Proteomes" id="UP000639338"/>
    </source>
</evidence>
<dbReference type="PANTHER" id="PTHR14950:SF37">
    <property type="entry name" value="ENDORIBONUCLEASE DICER"/>
    <property type="match status" value="1"/>
</dbReference>
<keyword evidence="4" id="KW-0479">Metal-binding</keyword>
<dbReference type="Pfam" id="PF00636">
    <property type="entry name" value="Ribonuclease_3"/>
    <property type="match status" value="2"/>
</dbReference>
<keyword evidence="13" id="KW-0464">Manganese</keyword>
<keyword evidence="16" id="KW-0175">Coiled coil</keyword>
<dbReference type="SMART" id="SM00490">
    <property type="entry name" value="HELICc"/>
    <property type="match status" value="1"/>
</dbReference>
<sequence length="1473" mass="168524">MAEIKPRPYQVELCQRALDSNSIVYLPTGAGKTFIAVLMIKKLNKDARKLNNNAGKKTIFIVNTVPLVVQQANYINKHSGLKCQGYSSENTKDTWQEKHWIKQFQINQVLVFTAQIFFDILARSYITLSQINLIIFDECHHAVKSHPMREIMKLFETCPKHQQPKVVGLTATLLNSNVENEKINSFVHDLEITFNAKVITVDTSNINVINEKNITETYVEFDNFSTNAVNLIDNDINNMMAVVRRELNRKKISSSRQFSLKSSRVFQAKPGNKKLINLFEDIDDCIKSMGLFAGHQAVISQMANIYAMKKNSCDESYKKLLQVLINELRKLNNKITSIINSKRTNGLIKIQTFSSDKIIKLFTTIYNYYSACDDKKNFCCIIFVTRRTTVYILYSVLKNLRVISKEFKFIKPDYVLGSSGDTIKNFTGSKNICRQNKEVLNNFRNGEINCLVATDVVDEGVDIPNCSLIVRYDAPQDYRSYIQSKGRARHKSSQVTFLVDKNDSKLYETYTLWKEIEQSLSDVSGDPDARADPLPEDIIKKLYATEVKPYIATSVEGKKSILTDVASLSLVSRYCNTLIIESEDQSCLPTYKLHPVIVDGKEYFYVSLKLPESSRLQDTIKGDLMSSVLLAKRSAAMKACITLHKIGELNDTLLPVKQKAINKSYAWNHENNNSSKVVNIINNIQVHSTIYPESLWSAYPVPYCNNYLHILEIESIDTNLNDNYLIKNKIGYAILTNKKFPVLPSFPIDIKDHEFMVNVKINCKLTLNPNEIKNLFKFHWFIFNDVLKIIKSFMMFDKEHLENSFLVVPVDSSWKINWNIIDEYKLGDKKFDNLNGLSCSKFFNDYILLLRNMQLPIILERISDILIADDLRRKIILETGLGQLEVAKWPPVKLSSSINYSSVIINENATKLEKHNARKNSDSNKFKQNIFKCMINSDYHGLRGKLSLSNKDIIIAKLNKSGYSVREELTPPILNALNIKFDKRIGPSPVDIMCALTTMQANSLFNLERIETLGDAFLKYITTIYLFEKYNNDNEGVLSIYKSKIVGNQKLLLCGEKKGIPGRMKFFVINTNDNFVIPSFCVPKKLKQLIFDNNITMNILNEIKIPKEEQIYGKMTLKTEKLHVNKITNGTVKLNPYEKTGLENLMGKKIAKDKCIADCVEALIGTYLQTMGLEGAKKLIQWFEIIDHNEIIENIISGRSPNSRINNGDPIDHLKSLNFIENVVGYKFNDCVYLLQALTHSSSTSHNITMDYQRLEFIGDAIIDFLITLYIFDHCDDLSSGDMTDLRSALVNNIMFACLTVKYGLHLGILHDSSIIQEAIDEFYNFQANKSFNIDYNLLSINYQHDNIHIGEHINVPKILSDIFESIIGAIYLDCGKNLNIVWEILYGLMKNEICKFKKNIPVPSVRFINEKPLLNPQYTYLEKLDNDIYMIRLEMTIDEEQMYFNGFGVTNAFAKSAAAKLAMDYIIKNNIN</sequence>
<dbReference type="Proteomes" id="UP000639338">
    <property type="component" value="Unassembled WGS sequence"/>
</dbReference>
<dbReference type="GO" id="GO:0005634">
    <property type="term" value="C:nucleus"/>
    <property type="evidence" value="ECO:0007669"/>
    <property type="project" value="TreeGrafter"/>
</dbReference>
<feature type="domain" description="RNase III" evidence="17">
    <location>
        <begin position="974"/>
        <end position="1172"/>
    </location>
</feature>
<dbReference type="GO" id="GO:0004386">
    <property type="term" value="F:helicase activity"/>
    <property type="evidence" value="ECO:0007669"/>
    <property type="project" value="UniProtKB-KW"/>
</dbReference>
<dbReference type="GO" id="GO:0030422">
    <property type="term" value="P:siRNA processing"/>
    <property type="evidence" value="ECO:0007669"/>
    <property type="project" value="TreeGrafter"/>
</dbReference>
<keyword evidence="22" id="KW-1185">Reference proteome</keyword>
<dbReference type="SUPFAM" id="SSF52540">
    <property type="entry name" value="P-loop containing nucleoside triphosphate hydrolases"/>
    <property type="match status" value="1"/>
</dbReference>
<evidence type="ECO:0000256" key="6">
    <source>
        <dbReference type="ARBA" id="ARBA00022741"/>
    </source>
</evidence>
<dbReference type="InterPro" id="IPR038248">
    <property type="entry name" value="Dicer_dimer_sf"/>
</dbReference>
<dbReference type="InterPro" id="IPR001650">
    <property type="entry name" value="Helicase_C-like"/>
</dbReference>